<comment type="caution">
    <text evidence="1">The sequence shown here is derived from an EMBL/GenBank/DDBJ whole genome shotgun (WGS) entry which is preliminary data.</text>
</comment>
<sequence>MRMNKERALPERCCRLQMVEISGIKQVGGAPEYAQGFFPKIKGRHGRPWNLQNTLKHVLRKAGKVH</sequence>
<dbReference type="EMBL" id="JAHXZJ010001119">
    <property type="protein sequence ID" value="KAH0553591.1"/>
    <property type="molecule type" value="Genomic_DNA"/>
</dbReference>
<name>A0AAV7I4W4_COTGL</name>
<accession>A0AAV7I4W4</accession>
<evidence type="ECO:0000313" key="2">
    <source>
        <dbReference type="Proteomes" id="UP000826195"/>
    </source>
</evidence>
<evidence type="ECO:0000313" key="1">
    <source>
        <dbReference type="EMBL" id="KAH0553591.1"/>
    </source>
</evidence>
<organism evidence="1 2">
    <name type="scientific">Cotesia glomerata</name>
    <name type="common">Lepidopteran parasitic wasp</name>
    <name type="synonym">Apanteles glomeratus</name>
    <dbReference type="NCBI Taxonomy" id="32391"/>
    <lineage>
        <taxon>Eukaryota</taxon>
        <taxon>Metazoa</taxon>
        <taxon>Ecdysozoa</taxon>
        <taxon>Arthropoda</taxon>
        <taxon>Hexapoda</taxon>
        <taxon>Insecta</taxon>
        <taxon>Pterygota</taxon>
        <taxon>Neoptera</taxon>
        <taxon>Endopterygota</taxon>
        <taxon>Hymenoptera</taxon>
        <taxon>Apocrita</taxon>
        <taxon>Ichneumonoidea</taxon>
        <taxon>Braconidae</taxon>
        <taxon>Microgastrinae</taxon>
        <taxon>Cotesia</taxon>
    </lineage>
</organism>
<gene>
    <name evidence="1" type="ORF">KQX54_002539</name>
</gene>
<proteinExistence type="predicted"/>
<dbReference type="AlphaFoldDB" id="A0AAV7I4W4"/>
<keyword evidence="2" id="KW-1185">Reference proteome</keyword>
<reference evidence="1 2" key="1">
    <citation type="journal article" date="2021" name="J. Hered.">
        <title>A chromosome-level genome assembly of the parasitoid wasp, Cotesia glomerata (Hymenoptera: Braconidae).</title>
        <authorList>
            <person name="Pinto B.J."/>
            <person name="Weis J.J."/>
            <person name="Gamble T."/>
            <person name="Ode P.J."/>
            <person name="Paul R."/>
            <person name="Zaspel J.M."/>
        </authorList>
    </citation>
    <scope>NUCLEOTIDE SEQUENCE [LARGE SCALE GENOMIC DNA]</scope>
    <source>
        <strain evidence="1">CgM1</strain>
    </source>
</reference>
<protein>
    <submittedName>
        <fullName evidence="1">Uncharacterized protein</fullName>
    </submittedName>
</protein>
<dbReference type="Proteomes" id="UP000826195">
    <property type="component" value="Unassembled WGS sequence"/>
</dbReference>